<protein>
    <submittedName>
        <fullName evidence="2">Uncharacterized protein</fullName>
    </submittedName>
</protein>
<dbReference type="Proteomes" id="UP000033622">
    <property type="component" value="Unassembled WGS sequence"/>
</dbReference>
<name>A0A0F3PW32_ANAPH</name>
<accession>A0A0F3PW32</accession>
<organism evidence="2 3">
    <name type="scientific">Anaplasma phagocytophilum str. ApWI1</name>
    <dbReference type="NCBI Taxonomy" id="1359155"/>
    <lineage>
        <taxon>Bacteria</taxon>
        <taxon>Pseudomonadati</taxon>
        <taxon>Pseudomonadota</taxon>
        <taxon>Alphaproteobacteria</taxon>
        <taxon>Rickettsiales</taxon>
        <taxon>Anaplasmataceae</taxon>
        <taxon>Anaplasma</taxon>
        <taxon>phagocytophilum group</taxon>
    </lineage>
</organism>
<keyword evidence="1" id="KW-1133">Transmembrane helix</keyword>
<dbReference type="AlphaFoldDB" id="A0A0F3PW32"/>
<evidence type="ECO:0000313" key="2">
    <source>
        <dbReference type="EMBL" id="KJV84560.1"/>
    </source>
</evidence>
<proteinExistence type="predicted"/>
<keyword evidence="1" id="KW-0472">Membrane</keyword>
<dbReference type="EMBL" id="LAOF01000001">
    <property type="protein sequence ID" value="KJV84560.1"/>
    <property type="molecule type" value="Genomic_DNA"/>
</dbReference>
<sequence length="48" mass="5375">MYTSCNSGIFLLSVGKVFRHHLLVPVVCVGHFYNNLIFLTLSFISLSS</sequence>
<feature type="transmembrane region" description="Helical" evidence="1">
    <location>
        <begin position="22"/>
        <end position="46"/>
    </location>
</feature>
<evidence type="ECO:0000256" key="1">
    <source>
        <dbReference type="SAM" id="Phobius"/>
    </source>
</evidence>
<comment type="caution">
    <text evidence="2">The sequence shown here is derived from an EMBL/GenBank/DDBJ whole genome shotgun (WGS) entry which is preliminary data.</text>
</comment>
<gene>
    <name evidence="2" type="ORF">APHWI1_0237</name>
</gene>
<reference evidence="2 3" key="1">
    <citation type="submission" date="2015-01" db="EMBL/GenBank/DDBJ databases">
        <title>Genome Sequencing of Rickettsiales.</title>
        <authorList>
            <person name="Daugherty S.C."/>
            <person name="Su Q."/>
            <person name="Abolude K."/>
            <person name="Beier-Sexton M."/>
            <person name="Carlyon J.A."/>
            <person name="Carter R."/>
            <person name="Day N.P."/>
            <person name="Dumler S.J."/>
            <person name="Dyachenko V."/>
            <person name="Godinez A."/>
            <person name="Kurtti T.J."/>
            <person name="Lichay M."/>
            <person name="Mullins K.E."/>
            <person name="Ott S."/>
            <person name="Pappas-Brown V."/>
            <person name="Paris D.H."/>
            <person name="Patel P."/>
            <person name="Richards A.L."/>
            <person name="Sadzewicz L."/>
            <person name="Sears K."/>
            <person name="Seidman D."/>
            <person name="Sengamalay N."/>
            <person name="Stenos J."/>
            <person name="Tallon L.J."/>
            <person name="Vincent G."/>
            <person name="Fraser C.M."/>
            <person name="Munderloh U."/>
            <person name="Dunning-Hotopp J.C."/>
        </authorList>
    </citation>
    <scope>NUCLEOTIDE SEQUENCE [LARGE SCALE GENOMIC DNA]</scope>
    <source>
        <strain evidence="2 3">ApWI1</strain>
    </source>
</reference>
<evidence type="ECO:0000313" key="3">
    <source>
        <dbReference type="Proteomes" id="UP000033622"/>
    </source>
</evidence>
<keyword evidence="1" id="KW-0812">Transmembrane</keyword>
<dbReference type="PATRIC" id="fig|1359155.3.peg.241"/>